<keyword evidence="2" id="KW-1185">Reference proteome</keyword>
<comment type="caution">
    <text evidence="1">The sequence shown here is derived from an EMBL/GenBank/DDBJ whole genome shotgun (WGS) entry which is preliminary data.</text>
</comment>
<accession>A0ABQ5S0C0</accession>
<evidence type="ECO:0000313" key="2">
    <source>
        <dbReference type="Proteomes" id="UP001165090"/>
    </source>
</evidence>
<evidence type="ECO:0000313" key="1">
    <source>
        <dbReference type="EMBL" id="GLI63342.1"/>
    </source>
</evidence>
<dbReference type="EMBL" id="BSDZ01000015">
    <property type="protein sequence ID" value="GLI63342.1"/>
    <property type="molecule type" value="Genomic_DNA"/>
</dbReference>
<dbReference type="InterPro" id="IPR037497">
    <property type="entry name" value="PGR5"/>
</dbReference>
<dbReference type="PANTHER" id="PTHR35709">
    <property type="entry name" value="PROTEIN PROTON GRADIENT REGULATION 5, CHLOROPLASTIC"/>
    <property type="match status" value="1"/>
</dbReference>
<gene>
    <name evidence="1" type="ORF">VaNZ11_006264</name>
</gene>
<dbReference type="Proteomes" id="UP001165090">
    <property type="component" value="Unassembled WGS sequence"/>
</dbReference>
<sequence>MLATKRSVVQVRASGSAAVPMSRAVARSMAVSSRVALSSWDDSRQLASSLVQSAPRLQQSANAPRRKPVTMMGNKATTGPFAPLVLVVRGAMGEKPFNQLRGKAISLHSQIIKDFCKLLGVDNKQVQGVIRLAKKNGEKLGFLA</sequence>
<organism evidence="1 2">
    <name type="scientific">Volvox africanus</name>
    <dbReference type="NCBI Taxonomy" id="51714"/>
    <lineage>
        <taxon>Eukaryota</taxon>
        <taxon>Viridiplantae</taxon>
        <taxon>Chlorophyta</taxon>
        <taxon>core chlorophytes</taxon>
        <taxon>Chlorophyceae</taxon>
        <taxon>CS clade</taxon>
        <taxon>Chlamydomonadales</taxon>
        <taxon>Volvocaceae</taxon>
        <taxon>Volvox</taxon>
    </lineage>
</organism>
<name>A0ABQ5S0C0_9CHLO</name>
<evidence type="ECO:0008006" key="3">
    <source>
        <dbReference type="Google" id="ProtNLM"/>
    </source>
</evidence>
<reference evidence="1 2" key="1">
    <citation type="journal article" date="2023" name="IScience">
        <title>Expanded male sex-determining region conserved during the evolution of homothallism in the green alga Volvox.</title>
        <authorList>
            <person name="Yamamoto K."/>
            <person name="Matsuzaki R."/>
            <person name="Mahakham W."/>
            <person name="Heman W."/>
            <person name="Sekimoto H."/>
            <person name="Kawachi M."/>
            <person name="Minakuchi Y."/>
            <person name="Toyoda A."/>
            <person name="Nozaki H."/>
        </authorList>
    </citation>
    <scope>NUCLEOTIDE SEQUENCE [LARGE SCALE GENOMIC DNA]</scope>
    <source>
        <strain evidence="1 2">NIES-4468</strain>
    </source>
</reference>
<proteinExistence type="predicted"/>
<dbReference type="PANTHER" id="PTHR35709:SF1">
    <property type="entry name" value="PROTEIN PROTON GRADIENT REGULATION 5, CHLOROPLASTIC"/>
    <property type="match status" value="1"/>
</dbReference>
<protein>
    <recommendedName>
        <fullName evidence="3">Protein PROTON GRADIENT REGULATION 5, chloroplastic</fullName>
    </recommendedName>
</protein>